<dbReference type="EMBL" id="UFUW01000001">
    <property type="protein sequence ID" value="SUX24343.1"/>
    <property type="molecule type" value="Genomic_DNA"/>
</dbReference>
<evidence type="ECO:0000313" key="2">
    <source>
        <dbReference type="Proteomes" id="UP000254572"/>
    </source>
</evidence>
<dbReference type="OrthoDB" id="283783at2"/>
<dbReference type="Proteomes" id="UP000254572">
    <property type="component" value="Unassembled WGS sequence"/>
</dbReference>
<evidence type="ECO:0000313" key="1">
    <source>
        <dbReference type="EMBL" id="SUX24343.1"/>
    </source>
</evidence>
<dbReference type="Pfam" id="PF14103">
    <property type="entry name" value="DUF4276"/>
    <property type="match status" value="1"/>
</dbReference>
<organism evidence="1 2">
    <name type="scientific">Cardiobacterium valvarum</name>
    <dbReference type="NCBI Taxonomy" id="194702"/>
    <lineage>
        <taxon>Bacteria</taxon>
        <taxon>Pseudomonadati</taxon>
        <taxon>Pseudomonadota</taxon>
        <taxon>Gammaproteobacteria</taxon>
        <taxon>Cardiobacteriales</taxon>
        <taxon>Cardiobacteriaceae</taxon>
        <taxon>Cardiobacterium</taxon>
    </lineage>
</organism>
<dbReference type="RefSeq" id="WP_115612034.1">
    <property type="nucleotide sequence ID" value="NZ_JBHLZC010000002.1"/>
</dbReference>
<sequence>MHIEFLVEDASGKKLLSALLPKLLDPAHTWRIHAYKGVGHIPPNLKGTTDPNKRILLDNLPRLLQGYANTPGIDAVVVLVDTDNRNCAAFLAELNALVAVSAPALTVLIRLAIEEIEAWYLGDKHALLRAYPTARQRQDKLKRYKQDSICGTWELLADVIYPEGATGLKRDKTVGSKKYEWAENIAPLLEPERNLSPSFRKFCAGIRRLSANP</sequence>
<dbReference type="InterPro" id="IPR025455">
    <property type="entry name" value="DUF4276"/>
</dbReference>
<name>A0A381EBU1_9GAMM</name>
<protein>
    <recommendedName>
        <fullName evidence="3">DUF4276 domain-containing protein</fullName>
    </recommendedName>
</protein>
<evidence type="ECO:0008006" key="3">
    <source>
        <dbReference type="Google" id="ProtNLM"/>
    </source>
</evidence>
<accession>A0A381EBU1</accession>
<dbReference type="AlphaFoldDB" id="A0A381EBU1"/>
<reference evidence="1 2" key="1">
    <citation type="submission" date="2018-06" db="EMBL/GenBank/DDBJ databases">
        <authorList>
            <consortium name="Pathogen Informatics"/>
            <person name="Doyle S."/>
        </authorList>
    </citation>
    <scope>NUCLEOTIDE SEQUENCE [LARGE SCALE GENOMIC DNA]</scope>
    <source>
        <strain evidence="1 2">NCTC13294</strain>
    </source>
</reference>
<proteinExistence type="predicted"/>
<keyword evidence="2" id="KW-1185">Reference proteome</keyword>
<gene>
    <name evidence="1" type="ORF">NCTC13294_01819</name>
</gene>